<name>A0A6H1WT62_9BACT</name>
<dbReference type="Pfam" id="PF01895">
    <property type="entry name" value="PhoU"/>
    <property type="match status" value="2"/>
</dbReference>
<accession>A0A6H1WT62</accession>
<evidence type="ECO:0000259" key="10">
    <source>
        <dbReference type="Pfam" id="PF01895"/>
    </source>
</evidence>
<proteinExistence type="inferred from homology"/>
<dbReference type="InterPro" id="IPR002727">
    <property type="entry name" value="DUF47"/>
</dbReference>
<keyword evidence="7" id="KW-0592">Phosphate transport</keyword>
<dbReference type="GO" id="GO:0030643">
    <property type="term" value="P:intracellular phosphate ion homeostasis"/>
    <property type="evidence" value="ECO:0007669"/>
    <property type="project" value="InterPro"/>
</dbReference>
<protein>
    <recommendedName>
        <fullName evidence="9">Phosphate-specific transport system accessory protein PhoU homolog</fullName>
    </recommendedName>
</protein>
<keyword evidence="6" id="KW-0963">Cytoplasm</keyword>
<comment type="subunit">
    <text evidence="4">Homodimer.</text>
</comment>
<comment type="similarity">
    <text evidence="2">Belongs to the PhoU family.</text>
</comment>
<comment type="subcellular location">
    <subcellularLocation>
        <location evidence="1">Cytoplasm</location>
    </subcellularLocation>
</comment>
<dbReference type="PANTHER" id="PTHR42930:SF3">
    <property type="entry name" value="PHOSPHATE-SPECIFIC TRANSPORT SYSTEM ACCESSORY PROTEIN PHOU"/>
    <property type="match status" value="1"/>
</dbReference>
<dbReference type="InterPro" id="IPR026022">
    <property type="entry name" value="PhoU_dom"/>
</dbReference>
<evidence type="ECO:0000313" key="12">
    <source>
        <dbReference type="Proteomes" id="UP000501253"/>
    </source>
</evidence>
<evidence type="ECO:0000313" key="11">
    <source>
        <dbReference type="EMBL" id="QJA06361.1"/>
    </source>
</evidence>
<gene>
    <name evidence="11" type="primary">phoU</name>
    <name evidence="11" type="ORF">FVE67_05865</name>
</gene>
<dbReference type="NCBIfam" id="TIGR02135">
    <property type="entry name" value="phoU_full"/>
    <property type="match status" value="1"/>
</dbReference>
<feature type="domain" description="PhoU" evidence="10">
    <location>
        <begin position="15"/>
        <end position="103"/>
    </location>
</feature>
<dbReference type="RefSeq" id="WP_168719711.1">
    <property type="nucleotide sequence ID" value="NZ_CP042909.1"/>
</dbReference>
<keyword evidence="12" id="KW-1185">Reference proteome</keyword>
<dbReference type="InterPro" id="IPR018445">
    <property type="entry name" value="Put_Phosphate_transp_reg"/>
</dbReference>
<comment type="similarity">
    <text evidence="3">Belongs to the UPF0111 family.</text>
</comment>
<comment type="function">
    <text evidence="8">Plays a role in the regulation of phosphate uptake.</text>
</comment>
<evidence type="ECO:0000256" key="1">
    <source>
        <dbReference type="ARBA" id="ARBA00004496"/>
    </source>
</evidence>
<evidence type="ECO:0000256" key="5">
    <source>
        <dbReference type="ARBA" id="ARBA00022448"/>
    </source>
</evidence>
<evidence type="ECO:0000256" key="2">
    <source>
        <dbReference type="ARBA" id="ARBA00008107"/>
    </source>
</evidence>
<evidence type="ECO:0000256" key="7">
    <source>
        <dbReference type="ARBA" id="ARBA00022592"/>
    </source>
</evidence>
<sequence length="440" mass="51353">MPLLEKNLQEIRNYVLEMCRLVVEMVRSAVAAFERRDPELAEKVIERDRRVDELDVLIDRLCLETIALKHPVASDLRFVVSTLDMIRDLERLGDQAVNIAERVPRLLSLPAIYTCPVDLSEMARKALRMLEEVINAFVARDAERAREIKTWDDEVDRYKKVVIERIVDCMEKKPEIVRAGVEYIIVAQNLERVADLATNIAEEIVYIVEGKLVKHEEVLPEGPRERKRPELFELLEKHARLVVECTERLPLAVEAYFEGDQDRLREISEDIIAIEREADRLKQNIRGHLPYGIITPVDKFELFLFLKEQDAVADAAEDILKWLTFKEVEVPERLFGKILRLVEENVKTAEYLVPLLEKSRLYLERGDERSREDAKEIVRTIRQREHENDLLATEIRREVFRLDTECLRVYFLLELLDYIGEISGRAENAADLMRAMIAKI</sequence>
<reference evidence="11 12" key="1">
    <citation type="submission" date="2019-08" db="EMBL/GenBank/DDBJ databases">
        <title>Complete genome sequence of Thermosulfurimonas marina SU872T, an anaerobic thermophilic chemolithoautotrophic bacterium isolated from a shallow marine hydrothermal vent.</title>
        <authorList>
            <person name="Allioux M."/>
            <person name="Jebbar M."/>
            <person name="Slobodkina G."/>
            <person name="Slobodkin A."/>
            <person name="Moalic Y."/>
            <person name="Frolova A."/>
            <person name="Shao Z."/>
            <person name="Alain K."/>
        </authorList>
    </citation>
    <scope>NUCLEOTIDE SEQUENCE [LARGE SCALE GENOMIC DNA]</scope>
    <source>
        <strain evidence="11 12">SU872</strain>
    </source>
</reference>
<dbReference type="InterPro" id="IPR038078">
    <property type="entry name" value="PhoU-like_sf"/>
</dbReference>
<dbReference type="GO" id="GO:0045936">
    <property type="term" value="P:negative regulation of phosphate metabolic process"/>
    <property type="evidence" value="ECO:0007669"/>
    <property type="project" value="InterPro"/>
</dbReference>
<dbReference type="InterPro" id="IPR028366">
    <property type="entry name" value="PhoU"/>
</dbReference>
<dbReference type="Pfam" id="PF01865">
    <property type="entry name" value="PhoU_div"/>
    <property type="match status" value="1"/>
</dbReference>
<dbReference type="EMBL" id="CP042909">
    <property type="protein sequence ID" value="QJA06361.1"/>
    <property type="molecule type" value="Genomic_DNA"/>
</dbReference>
<evidence type="ECO:0000256" key="6">
    <source>
        <dbReference type="ARBA" id="ARBA00022490"/>
    </source>
</evidence>
<dbReference type="GO" id="GO:0006817">
    <property type="term" value="P:phosphate ion transport"/>
    <property type="evidence" value="ECO:0007669"/>
    <property type="project" value="UniProtKB-KW"/>
</dbReference>
<dbReference type="SUPFAM" id="SSF109755">
    <property type="entry name" value="PhoU-like"/>
    <property type="match status" value="2"/>
</dbReference>
<dbReference type="NCBIfam" id="TIGR00153">
    <property type="entry name" value="TIGR00153 family protein"/>
    <property type="match status" value="1"/>
</dbReference>
<dbReference type="Proteomes" id="UP000501253">
    <property type="component" value="Chromosome"/>
</dbReference>
<dbReference type="AlphaFoldDB" id="A0A6H1WT62"/>
<evidence type="ECO:0000256" key="9">
    <source>
        <dbReference type="ARBA" id="ARBA00069911"/>
    </source>
</evidence>
<dbReference type="FunFam" id="1.20.58.220:FF:000004">
    <property type="entry name" value="Phosphate-specific transport system accessory protein PhoU"/>
    <property type="match status" value="1"/>
</dbReference>
<dbReference type="Gene3D" id="1.20.58.220">
    <property type="entry name" value="Phosphate transport system protein phou homolog 2, domain 2"/>
    <property type="match status" value="3"/>
</dbReference>
<organism evidence="11 12">
    <name type="scientific">Thermosulfurimonas marina</name>
    <dbReference type="NCBI Taxonomy" id="2047767"/>
    <lineage>
        <taxon>Bacteria</taxon>
        <taxon>Pseudomonadati</taxon>
        <taxon>Thermodesulfobacteriota</taxon>
        <taxon>Thermodesulfobacteria</taxon>
        <taxon>Thermodesulfobacteriales</taxon>
        <taxon>Thermodesulfobacteriaceae</taxon>
        <taxon>Thermosulfurimonas</taxon>
    </lineage>
</organism>
<feature type="domain" description="PhoU" evidence="10">
    <location>
        <begin position="119"/>
        <end position="204"/>
    </location>
</feature>
<keyword evidence="5" id="KW-0813">Transport</keyword>
<evidence type="ECO:0000256" key="4">
    <source>
        <dbReference type="ARBA" id="ARBA00011738"/>
    </source>
</evidence>
<evidence type="ECO:0000256" key="8">
    <source>
        <dbReference type="ARBA" id="ARBA00056181"/>
    </source>
</evidence>
<dbReference type="PANTHER" id="PTHR42930">
    <property type="entry name" value="PHOSPHATE-SPECIFIC TRANSPORT SYSTEM ACCESSORY PROTEIN PHOU"/>
    <property type="match status" value="1"/>
</dbReference>
<dbReference type="GO" id="GO:0005737">
    <property type="term" value="C:cytoplasm"/>
    <property type="evidence" value="ECO:0007669"/>
    <property type="project" value="UniProtKB-SubCell"/>
</dbReference>
<dbReference type="KEGG" id="tmai:FVE67_05865"/>
<evidence type="ECO:0000256" key="3">
    <source>
        <dbReference type="ARBA" id="ARBA00008591"/>
    </source>
</evidence>